<organism evidence="2 3">
    <name type="scientific">candidate division WWE3 bacterium</name>
    <dbReference type="NCBI Taxonomy" id="2053526"/>
    <lineage>
        <taxon>Bacteria</taxon>
        <taxon>Katanobacteria</taxon>
    </lineage>
</organism>
<dbReference type="Pfam" id="PF14450">
    <property type="entry name" value="FtsA"/>
    <property type="match status" value="1"/>
</dbReference>
<proteinExistence type="predicted"/>
<protein>
    <submittedName>
        <fullName evidence="2">Rod shape-determining protein</fullName>
    </submittedName>
</protein>
<reference evidence="2" key="1">
    <citation type="submission" date="2020-04" db="EMBL/GenBank/DDBJ databases">
        <authorList>
            <person name="Zhang T."/>
        </authorList>
    </citation>
    <scope>NUCLEOTIDE SEQUENCE</scope>
    <source>
        <strain evidence="2">HKST-UBA79</strain>
    </source>
</reference>
<dbReference type="Proteomes" id="UP000740557">
    <property type="component" value="Unassembled WGS sequence"/>
</dbReference>
<evidence type="ECO:0000259" key="1">
    <source>
        <dbReference type="SMART" id="SM00842"/>
    </source>
</evidence>
<dbReference type="InterPro" id="IPR050696">
    <property type="entry name" value="FtsA/MreB"/>
</dbReference>
<dbReference type="InterPro" id="IPR043129">
    <property type="entry name" value="ATPase_NBD"/>
</dbReference>
<accession>A0A955ECF5</accession>
<sequence>MFKLPFSFGSSKEPYFLILTLGADHIECFAVHVNTESFKPVCEIIGFGSELVGLDIIRSGVIVDFDSVVLAFKNAVATATSELDVKFRDVVFGLNSSIAFDLMTNVRLTRSGVKPLTSEEIADVYSSTSEAANAAALEEISKITGDSNIDLECITTSTVYIEVDGNKVDSLEHATGKVIELAQFCSYAPTYVTHMLQDLASALKLNVSAITSEMYALTSSIKPMLGEYFDGVIIDVGSDSTNVGVVFGGGVVNSKSISVGGSDFTKQISKLTGLSYFGAEKKKTDYSRVQAEEQNNTLTQTLMPDLEEDDTKIHQAIGSVIETWLSGVELLFSEFDGIKTFGSKIYLTGGGIMLPEILDVLTKEPWTKAIPFKSPPEFVKLNLMDLHFVSDKTGMLDSPMFIIPASLSYTYLESNSYL</sequence>
<name>A0A955ECF5_UNCKA</name>
<dbReference type="PANTHER" id="PTHR32432">
    <property type="entry name" value="CELL DIVISION PROTEIN FTSA-RELATED"/>
    <property type="match status" value="1"/>
</dbReference>
<dbReference type="EMBL" id="JAGQNX010000042">
    <property type="protein sequence ID" value="MCA9308160.1"/>
    <property type="molecule type" value="Genomic_DNA"/>
</dbReference>
<dbReference type="Gene3D" id="3.30.420.40">
    <property type="match status" value="2"/>
</dbReference>
<dbReference type="InterPro" id="IPR003494">
    <property type="entry name" value="SHS2_FtsA"/>
</dbReference>
<reference evidence="2" key="2">
    <citation type="journal article" date="2021" name="Microbiome">
        <title>Successional dynamics and alternative stable states in a saline activated sludge microbial community over 9 years.</title>
        <authorList>
            <person name="Wang Y."/>
            <person name="Ye J."/>
            <person name="Ju F."/>
            <person name="Liu L."/>
            <person name="Boyd J.A."/>
            <person name="Deng Y."/>
            <person name="Parks D.H."/>
            <person name="Jiang X."/>
            <person name="Yin X."/>
            <person name="Woodcroft B.J."/>
            <person name="Tyson G.W."/>
            <person name="Hugenholtz P."/>
            <person name="Polz M.F."/>
            <person name="Zhang T."/>
        </authorList>
    </citation>
    <scope>NUCLEOTIDE SEQUENCE</scope>
    <source>
        <strain evidence="2">HKST-UBA79</strain>
    </source>
</reference>
<evidence type="ECO:0000313" key="2">
    <source>
        <dbReference type="EMBL" id="MCA9308160.1"/>
    </source>
</evidence>
<dbReference type="GO" id="GO:0051301">
    <property type="term" value="P:cell division"/>
    <property type="evidence" value="ECO:0007669"/>
    <property type="project" value="InterPro"/>
</dbReference>
<dbReference type="PANTHER" id="PTHR32432:SF3">
    <property type="entry name" value="ETHANOLAMINE UTILIZATION PROTEIN EUTJ"/>
    <property type="match status" value="1"/>
</dbReference>
<dbReference type="AlphaFoldDB" id="A0A955ECF5"/>
<feature type="domain" description="SHS2" evidence="1">
    <location>
        <begin position="16"/>
        <end position="221"/>
    </location>
</feature>
<evidence type="ECO:0000313" key="3">
    <source>
        <dbReference type="Proteomes" id="UP000740557"/>
    </source>
</evidence>
<dbReference type="SMART" id="SM00842">
    <property type="entry name" value="FtsA"/>
    <property type="match status" value="1"/>
</dbReference>
<comment type="caution">
    <text evidence="2">The sequence shown here is derived from an EMBL/GenBank/DDBJ whole genome shotgun (WGS) entry which is preliminary data.</text>
</comment>
<gene>
    <name evidence="2" type="ORF">KC980_01480</name>
</gene>
<dbReference type="SUPFAM" id="SSF53067">
    <property type="entry name" value="Actin-like ATPase domain"/>
    <property type="match status" value="1"/>
</dbReference>